<dbReference type="AlphaFoldDB" id="A0A9Q0YPW9"/>
<protein>
    <submittedName>
        <fullName evidence="1">Uncharacterized protein</fullName>
    </submittedName>
</protein>
<evidence type="ECO:0000313" key="1">
    <source>
        <dbReference type="EMBL" id="KAJ8026377.1"/>
    </source>
</evidence>
<dbReference type="OrthoDB" id="10027367at2759"/>
<proteinExistence type="predicted"/>
<dbReference type="Proteomes" id="UP001152320">
    <property type="component" value="Chromosome 17"/>
</dbReference>
<gene>
    <name evidence="1" type="ORF">HOLleu_34201</name>
</gene>
<name>A0A9Q0YPW9_HOLLE</name>
<dbReference type="SUPFAM" id="SSF56219">
    <property type="entry name" value="DNase I-like"/>
    <property type="match status" value="1"/>
</dbReference>
<dbReference type="InterPro" id="IPR036691">
    <property type="entry name" value="Endo/exonu/phosph_ase_sf"/>
</dbReference>
<reference evidence="1" key="1">
    <citation type="submission" date="2021-10" db="EMBL/GenBank/DDBJ databases">
        <title>Tropical sea cucumber genome reveals ecological adaptation and Cuvierian tubules defense mechanism.</title>
        <authorList>
            <person name="Chen T."/>
        </authorList>
    </citation>
    <scope>NUCLEOTIDE SEQUENCE</scope>
    <source>
        <strain evidence="1">Nanhai2018</strain>
        <tissue evidence="1">Muscle</tissue>
    </source>
</reference>
<keyword evidence="2" id="KW-1185">Reference proteome</keyword>
<dbReference type="EMBL" id="JAIZAY010000017">
    <property type="protein sequence ID" value="KAJ8026377.1"/>
    <property type="molecule type" value="Genomic_DNA"/>
</dbReference>
<evidence type="ECO:0000313" key="2">
    <source>
        <dbReference type="Proteomes" id="UP001152320"/>
    </source>
</evidence>
<sequence length="115" mass="13015">MLFYHVNARSLNRNFDKLQFSLNSINSKFSVVGVTETWFDDVNTLYSLCDLHGYNFEHSSTVGRGGGVALYIDANHTYVHRPDLSVFFEVLIESLFAELITSCNTSLLTGVVYYS</sequence>
<comment type="caution">
    <text evidence="1">The sequence shown here is derived from an EMBL/GenBank/DDBJ whole genome shotgun (WGS) entry which is preliminary data.</text>
</comment>
<organism evidence="1 2">
    <name type="scientific">Holothuria leucospilota</name>
    <name type="common">Black long sea cucumber</name>
    <name type="synonym">Mertensiothuria leucospilota</name>
    <dbReference type="NCBI Taxonomy" id="206669"/>
    <lineage>
        <taxon>Eukaryota</taxon>
        <taxon>Metazoa</taxon>
        <taxon>Echinodermata</taxon>
        <taxon>Eleutherozoa</taxon>
        <taxon>Echinozoa</taxon>
        <taxon>Holothuroidea</taxon>
        <taxon>Aspidochirotacea</taxon>
        <taxon>Aspidochirotida</taxon>
        <taxon>Holothuriidae</taxon>
        <taxon>Holothuria</taxon>
    </lineage>
</organism>
<accession>A0A9Q0YPW9</accession>